<dbReference type="STRING" id="35818.HPU229336_02080"/>
<dbReference type="InterPro" id="IPR009078">
    <property type="entry name" value="Ferritin-like_SF"/>
</dbReference>
<keyword evidence="1" id="KW-1133">Transmembrane helix</keyword>
<dbReference type="SUPFAM" id="SSF47240">
    <property type="entry name" value="Ferritin-like"/>
    <property type="match status" value="1"/>
</dbReference>
<dbReference type="Gene3D" id="1.20.1260.10">
    <property type="match status" value="1"/>
</dbReference>
<dbReference type="AlphaFoldDB" id="A0A0N0LT65"/>
<name>A0A0N0LT65_9HELI</name>
<dbReference type="Proteomes" id="UP000037997">
    <property type="component" value="Unassembled WGS sequence"/>
</dbReference>
<protein>
    <recommendedName>
        <fullName evidence="4">DUF2202 domain-containing protein</fullName>
    </recommendedName>
</protein>
<evidence type="ECO:0008006" key="4">
    <source>
        <dbReference type="Google" id="ProtNLM"/>
    </source>
</evidence>
<keyword evidence="1" id="KW-0812">Transmembrane</keyword>
<feature type="transmembrane region" description="Helical" evidence="1">
    <location>
        <begin position="170"/>
        <end position="190"/>
    </location>
</feature>
<proteinExistence type="predicted"/>
<organism evidence="2 3">
    <name type="scientific">Helicobacter pullorum</name>
    <dbReference type="NCBI Taxonomy" id="35818"/>
    <lineage>
        <taxon>Bacteria</taxon>
        <taxon>Pseudomonadati</taxon>
        <taxon>Campylobacterota</taxon>
        <taxon>Epsilonproteobacteria</taxon>
        <taxon>Campylobacterales</taxon>
        <taxon>Helicobacteraceae</taxon>
        <taxon>Helicobacter</taxon>
    </lineage>
</organism>
<reference evidence="2 3" key="1">
    <citation type="submission" date="2014-06" db="EMBL/GenBank/DDBJ databases">
        <title>Helicobacter pullorum isolates in fresh chicken meat - phenotypic and genotypic features.</title>
        <authorList>
            <person name="Borges V."/>
            <person name="Santos A."/>
            <person name="Correia C.B."/>
            <person name="Saraiva M."/>
            <person name="Menard A."/>
            <person name="Vieira L."/>
            <person name="Sampaio D.A."/>
            <person name="Gomes J.P."/>
            <person name="Oleastro M."/>
        </authorList>
    </citation>
    <scope>NUCLEOTIDE SEQUENCE [LARGE SCALE GENOMIC DNA]</scope>
    <source>
        <strain evidence="2 3">229334/12</strain>
    </source>
</reference>
<evidence type="ECO:0000313" key="2">
    <source>
        <dbReference type="EMBL" id="KPH55551.1"/>
    </source>
</evidence>
<dbReference type="RefSeq" id="WP_054198047.1">
    <property type="nucleotide sequence ID" value="NZ_CAKMIM010000014.1"/>
</dbReference>
<dbReference type="PATRIC" id="fig|35818.11.peg.1360"/>
<keyword evidence="1" id="KW-0472">Membrane</keyword>
<accession>A0A0N0LT65</accession>
<evidence type="ECO:0000256" key="1">
    <source>
        <dbReference type="SAM" id="Phobius"/>
    </source>
</evidence>
<comment type="caution">
    <text evidence="2">The sequence shown here is derived from an EMBL/GenBank/DDBJ whole genome shotgun (WGS) entry which is preliminary data.</text>
</comment>
<dbReference type="EMBL" id="JNOC01000035">
    <property type="protein sequence ID" value="KPH55551.1"/>
    <property type="molecule type" value="Genomic_DNA"/>
</dbReference>
<dbReference type="InterPro" id="IPR019243">
    <property type="entry name" value="DUF2202"/>
</dbReference>
<evidence type="ECO:0000313" key="3">
    <source>
        <dbReference type="Proteomes" id="UP000037997"/>
    </source>
</evidence>
<dbReference type="InterPro" id="IPR012347">
    <property type="entry name" value="Ferritin-like"/>
</dbReference>
<sequence length="195" mass="21627">MTTQEKILIALDDEYKAYSFYNKAMQLYGMPFANLFQSEANHINALSLHLQNLNVPIPQNPYEDIVIPNTLSGALEAAIENENQNIALYNSLIEGEQDSLVLDTFYRLQAASFNNHIPSLFNALNANTGLLDKINNGRALLSETGEIVAQLQNGELTQGQLEAFLNKLNYSLMGGMILGAFGAIILNEFLNQNKE</sequence>
<gene>
    <name evidence="2" type="ORF">HPU229334_06880</name>
</gene>
<dbReference type="CDD" id="cd01048">
    <property type="entry name" value="Ferritin_like_AB2"/>
    <property type="match status" value="1"/>
</dbReference>